<dbReference type="InterPro" id="IPR028983">
    <property type="entry name" value="PA2201-like_C"/>
</dbReference>
<evidence type="ECO:0000313" key="2">
    <source>
        <dbReference type="EMBL" id="OUB61695.1"/>
    </source>
</evidence>
<dbReference type="AlphaFoldDB" id="A0A9X6LZU5"/>
<evidence type="ECO:0000259" key="1">
    <source>
        <dbReference type="Pfam" id="PF08929"/>
    </source>
</evidence>
<dbReference type="Gene3D" id="1.10.3920.10">
    <property type="entry name" value="PA2201 C-terminal domain-like"/>
    <property type="match status" value="1"/>
</dbReference>
<dbReference type="InterPro" id="IPR015025">
    <property type="entry name" value="PoNi_C"/>
</dbReference>
<name>A0A9X6LZU5_BACTJ</name>
<gene>
    <name evidence="2" type="ORF">BK750_23810</name>
</gene>
<evidence type="ECO:0000313" key="3">
    <source>
        <dbReference type="Proteomes" id="UP000194853"/>
    </source>
</evidence>
<dbReference type="EMBL" id="MOOS01000164">
    <property type="protein sequence ID" value="OUB61695.1"/>
    <property type="molecule type" value="Genomic_DNA"/>
</dbReference>
<dbReference type="Proteomes" id="UP000194853">
    <property type="component" value="Unassembled WGS sequence"/>
</dbReference>
<feature type="domain" description="PoNi C-terminal" evidence="1">
    <location>
        <begin position="9"/>
        <end position="53"/>
    </location>
</feature>
<sequence>MRTYSETGYDAHENKNKNDIYSGYWSFESGAIVKILKLDDSTLKDTSYYPYDMVHYQEK</sequence>
<proteinExistence type="predicted"/>
<organism evidence="2 3">
    <name type="scientific">Bacillus thuringiensis subsp. jegathesan</name>
    <dbReference type="NCBI Taxonomy" id="56955"/>
    <lineage>
        <taxon>Bacteria</taxon>
        <taxon>Bacillati</taxon>
        <taxon>Bacillota</taxon>
        <taxon>Bacilli</taxon>
        <taxon>Bacillales</taxon>
        <taxon>Bacillaceae</taxon>
        <taxon>Bacillus</taxon>
        <taxon>Bacillus cereus group</taxon>
    </lineage>
</organism>
<reference evidence="2 3" key="1">
    <citation type="submission" date="2016-10" db="EMBL/GenBank/DDBJ databases">
        <title>Comparative genomics of Bacillus thuringiensis reveals a path to pathogens against multiple invertebrate hosts.</title>
        <authorList>
            <person name="Zheng J."/>
            <person name="Gao Q."/>
            <person name="Liu H."/>
            <person name="Peng D."/>
            <person name="Ruan L."/>
            <person name="Sun M."/>
        </authorList>
    </citation>
    <scope>NUCLEOTIDE SEQUENCE [LARGE SCALE GENOMIC DNA]</scope>
    <source>
        <strain evidence="2">BGSC 4CF1</strain>
    </source>
</reference>
<comment type="caution">
    <text evidence="2">The sequence shown here is derived from an EMBL/GenBank/DDBJ whole genome shotgun (WGS) entry which is preliminary data.</text>
</comment>
<accession>A0A9X6LZU5</accession>
<dbReference type="Pfam" id="PF08929">
    <property type="entry name" value="PoNi_C"/>
    <property type="match status" value="1"/>
</dbReference>
<protein>
    <recommendedName>
        <fullName evidence="1">PoNi C-terminal domain-containing protein</fullName>
    </recommendedName>
</protein>
<dbReference type="SUPFAM" id="SSF140731">
    <property type="entry name" value="PA2201 C-terminal domain-like"/>
    <property type="match status" value="1"/>
</dbReference>